<dbReference type="Proteomes" id="UP000028582">
    <property type="component" value="Unassembled WGS sequence"/>
</dbReference>
<sequence length="1470" mass="166011">MSALLLRWLNDELKLHRKVEVLERDASNGYIIAEVLHLQGLEPQFESYENTSTTAAKIHNMELLGEKLEALGISFPVNTRRAIMMENRAAVLQFLLQLKDFLGKLSKRRPESAKAKVIPSEQSTKAALAKSSRPSRDVEERFLVETTKKFHPKEIRFNKDIDMAVYLRKFQQTQWQAENERDNFNQQATMGKNANSATGYAAARAHLQEKAQFMRDWDHEHHEKWKHTQRLFLSTERDDLRLELTLEARRQIYKESKLAESQQDGAVGVVEFEKNMNRLGLASGGAEQPLRAIPASDTGALAHFHSLEKRVEGLDFRPSSNVKMMKELRKRRKAQLAAEKDRRMRRQKALADQKKSIETHETGRVHDKDQDNSQNPDGTHPIPLSEDTKKAETTVNPREKYLEDKRAELEENYARLRECGSMRREEDRIVLDELRSTKRNKERLRGWEVCSDAVDDLISLAFEIVSSSDRDVLDIEPLTFLQVAPPLPTLSDQGGEEVRYELDMSIQNFLSCSEIWATLPLQSTFSTYDVRADIQALRDSWADPTIALDTSWNRPPSFMLLSVFTEDESGTELAQRIATEHQLAFLQLDPLVDECVKMSYEPQKLGDQAASLSDRERELGVFGPKITALRQKNLPIPDTLAVEIIANAVSLCRREAVAYSLEDAASTVPNGCMLHNFPRTVDEAKMLEKAILADLPTEESDSNTAVNNSTALPEEESIAAIISAWDCVMSISPDNTAVVEQPDANKTLQGSDSSSTLATKPTSSTSKLISAGSQRRLALEEEQRVRNEEQRANLQAYWSQTTRHIQIKRPGLHRDVLAEFVHLSINVFTQPSYKMIPGLIECGANCIPEQLKEERDKRRKSMNVVDRVMWLRASKEIELEDDFFQNLAEMLQKLEKNMQQKICEPMATIRSIIQAISTLAVAAELELENELFGGTTPFQALLDQAATKVKTATGPSKQERILTDLEVSLGDMTDSHRVAGNEFVDAFAQDPFPEVIRAVDIVYKCLPSICFYLKDFAMQKLELLRTQLYDRIPFLSENLDDSGCKVVLSKIIPREAMTAASELGGDKAGGKFAQVASDEVLSIFSQLASEYSIHSTDELPAHQYALSETNVTTEEITRLLQRVTLLCRFADRLRQSTGQLYASDVQNLQQTVRQDIHTKDKAIAEVMAEIRAHGCATWPIRDLEISSMSDIATRLSRAQKENFLTITQLSALVHACETWELSDPIAASAFGGAGIASDMFVALILEVAAKEDFPVRWRDASAVAAFTLQQCSTRGAVSWRKFVWSLLCIQLTGIPSLEDILAYQQRALTLIKRQRQEAKEESSNASLSRADFWQLPLWFEERSNTKGKHNPEKIKELVFQLFAAAADQVDLLPMLLCWCVHPSCSFNIRHDLEEFTPRYPRGLLRVFRLLRQYSAVHGATPQCFSALFAVAGAVEQPPSLESFDSFYCNCPADFHRFYALQNPLEALAQL</sequence>
<dbReference type="PROSITE" id="PS50021">
    <property type="entry name" value="CH"/>
    <property type="match status" value="1"/>
</dbReference>
<reference evidence="3 4" key="1">
    <citation type="submission" date="2013-11" db="EMBL/GenBank/DDBJ databases">
        <title>The Genome Sequence of Phytophthora parasitica P1976.</title>
        <authorList>
            <consortium name="The Broad Institute Genomics Platform"/>
            <person name="Russ C."/>
            <person name="Tyler B."/>
            <person name="Panabieres F."/>
            <person name="Shan W."/>
            <person name="Tripathy S."/>
            <person name="Grunwald N."/>
            <person name="Machado M."/>
            <person name="Johnson C.S."/>
            <person name="Walker B."/>
            <person name="Young S."/>
            <person name="Zeng Q."/>
            <person name="Gargeya S."/>
            <person name="Fitzgerald M."/>
            <person name="Haas B."/>
            <person name="Abouelleil A."/>
            <person name="Allen A.W."/>
            <person name="Alvarado L."/>
            <person name="Arachchi H.M."/>
            <person name="Berlin A.M."/>
            <person name="Chapman S.B."/>
            <person name="Gainer-Dewar J."/>
            <person name="Goldberg J."/>
            <person name="Griggs A."/>
            <person name="Gujja S."/>
            <person name="Hansen M."/>
            <person name="Howarth C."/>
            <person name="Imamovic A."/>
            <person name="Ireland A."/>
            <person name="Larimer J."/>
            <person name="McCowan C."/>
            <person name="Murphy C."/>
            <person name="Pearson M."/>
            <person name="Poon T.W."/>
            <person name="Priest M."/>
            <person name="Roberts A."/>
            <person name="Saif S."/>
            <person name="Shea T."/>
            <person name="Sisk P."/>
            <person name="Sykes S."/>
            <person name="Wortman J."/>
            <person name="Nusbaum C."/>
            <person name="Birren B."/>
        </authorList>
    </citation>
    <scope>NUCLEOTIDE SEQUENCE [LARGE SCALE GENOMIC DNA]</scope>
    <source>
        <strain evidence="3 4">P1976</strain>
    </source>
</reference>
<gene>
    <name evidence="3" type="ORF">F444_11798</name>
</gene>
<dbReference type="InterPro" id="IPR056199">
    <property type="entry name" value="SPEF2_C"/>
</dbReference>
<feature type="compositionally biased region" description="Basic and acidic residues" evidence="1">
    <location>
        <begin position="386"/>
        <end position="401"/>
    </location>
</feature>
<dbReference type="OrthoDB" id="62528at2759"/>
<name>A0A080ZZ71_PHYNI</name>
<dbReference type="EMBL" id="ANJA01002126">
    <property type="protein sequence ID" value="ETO71932.1"/>
    <property type="molecule type" value="Genomic_DNA"/>
</dbReference>
<feature type="region of interest" description="Disordered" evidence="1">
    <location>
        <begin position="322"/>
        <end position="401"/>
    </location>
</feature>
<feature type="domain" description="Calponin-homology (CH)" evidence="2">
    <location>
        <begin position="1"/>
        <end position="103"/>
    </location>
</feature>
<dbReference type="Pfam" id="PF06294">
    <property type="entry name" value="CH_2"/>
    <property type="match status" value="1"/>
</dbReference>
<proteinExistence type="predicted"/>
<evidence type="ECO:0000313" key="3">
    <source>
        <dbReference type="EMBL" id="ETO71932.1"/>
    </source>
</evidence>
<evidence type="ECO:0000313" key="4">
    <source>
        <dbReference type="Proteomes" id="UP000028582"/>
    </source>
</evidence>
<dbReference type="InterPro" id="IPR036872">
    <property type="entry name" value="CH_dom_sf"/>
</dbReference>
<dbReference type="Gene3D" id="3.40.50.300">
    <property type="entry name" value="P-loop containing nucleotide triphosphate hydrolases"/>
    <property type="match status" value="1"/>
</dbReference>
<dbReference type="InterPro" id="IPR027417">
    <property type="entry name" value="P-loop_NTPase"/>
</dbReference>
<dbReference type="GO" id="GO:0005737">
    <property type="term" value="C:cytoplasm"/>
    <property type="evidence" value="ECO:0007669"/>
    <property type="project" value="UniProtKB-ARBA"/>
</dbReference>
<evidence type="ECO:0000259" key="2">
    <source>
        <dbReference type="PROSITE" id="PS50021"/>
    </source>
</evidence>
<dbReference type="Pfam" id="PF24082">
    <property type="entry name" value="SPEF2_C"/>
    <property type="match status" value="1"/>
</dbReference>
<accession>A0A080ZZ71</accession>
<dbReference type="Gene3D" id="1.10.418.10">
    <property type="entry name" value="Calponin-like domain"/>
    <property type="match status" value="1"/>
</dbReference>
<feature type="region of interest" description="Disordered" evidence="1">
    <location>
        <begin position="745"/>
        <end position="773"/>
    </location>
</feature>
<dbReference type="InterPro" id="IPR001715">
    <property type="entry name" value="CH_dom"/>
</dbReference>
<organism evidence="3 4">
    <name type="scientific">Phytophthora nicotianae P1976</name>
    <dbReference type="NCBI Taxonomy" id="1317066"/>
    <lineage>
        <taxon>Eukaryota</taxon>
        <taxon>Sar</taxon>
        <taxon>Stramenopiles</taxon>
        <taxon>Oomycota</taxon>
        <taxon>Peronosporomycetes</taxon>
        <taxon>Peronosporales</taxon>
        <taxon>Peronosporaceae</taxon>
        <taxon>Phytophthora</taxon>
    </lineage>
</organism>
<dbReference type="PANTHER" id="PTHR14919:SF0">
    <property type="entry name" value="SPERM FLAGELLAR PROTEIN 2"/>
    <property type="match status" value="1"/>
</dbReference>
<dbReference type="PANTHER" id="PTHR14919">
    <property type="entry name" value="KPL2-RELATED"/>
    <property type="match status" value="1"/>
</dbReference>
<evidence type="ECO:0000256" key="1">
    <source>
        <dbReference type="SAM" id="MobiDB-lite"/>
    </source>
</evidence>
<protein>
    <recommendedName>
        <fullName evidence="2">Calponin-homology (CH) domain-containing protein</fullName>
    </recommendedName>
</protein>
<dbReference type="InterPro" id="IPR052634">
    <property type="entry name" value="Sperm_flagellar-bone_growth"/>
</dbReference>
<dbReference type="InterPro" id="IPR010441">
    <property type="entry name" value="CH_2"/>
</dbReference>
<feature type="compositionally biased region" description="Basic and acidic residues" evidence="1">
    <location>
        <begin position="349"/>
        <end position="371"/>
    </location>
</feature>
<comment type="caution">
    <text evidence="3">The sequence shown here is derived from an EMBL/GenBank/DDBJ whole genome shotgun (WGS) entry which is preliminary data.</text>
</comment>